<accession>A0A1Y1IQY8</accession>
<organism evidence="1 2">
    <name type="scientific">Klebsormidium nitens</name>
    <name type="common">Green alga</name>
    <name type="synonym">Ulothrix nitens</name>
    <dbReference type="NCBI Taxonomy" id="105231"/>
    <lineage>
        <taxon>Eukaryota</taxon>
        <taxon>Viridiplantae</taxon>
        <taxon>Streptophyta</taxon>
        <taxon>Klebsormidiophyceae</taxon>
        <taxon>Klebsormidiales</taxon>
        <taxon>Klebsormidiaceae</taxon>
        <taxon>Klebsormidium</taxon>
    </lineage>
</organism>
<keyword evidence="1" id="KW-0418">Kinase</keyword>
<name>A0A1Y1IQY8_KLENI</name>
<dbReference type="PANTHER" id="PTHR46562:SF1">
    <property type="entry name" value="SERINE_THREONINE-PROTEIN KINASE ULK4"/>
    <property type="match status" value="1"/>
</dbReference>
<dbReference type="GO" id="GO:0008017">
    <property type="term" value="F:microtubule binding"/>
    <property type="evidence" value="ECO:0007669"/>
    <property type="project" value="InterPro"/>
</dbReference>
<protein>
    <submittedName>
        <fullName evidence="1">Serine-threonine protein kinase FUSED</fullName>
    </submittedName>
</protein>
<proteinExistence type="predicted"/>
<dbReference type="PANTHER" id="PTHR46562">
    <property type="entry name" value="SERINE/THREONINE-KINASE ULK4-LIKE PROTEIN-RELATED"/>
    <property type="match status" value="1"/>
</dbReference>
<dbReference type="InterPro" id="IPR044591">
    <property type="entry name" value="RUK"/>
</dbReference>
<dbReference type="AlphaFoldDB" id="A0A1Y1IQY8"/>
<evidence type="ECO:0000313" key="1">
    <source>
        <dbReference type="EMBL" id="GAQ91889.1"/>
    </source>
</evidence>
<reference evidence="1 2" key="1">
    <citation type="journal article" date="2014" name="Nat. Commun.">
        <title>Klebsormidium flaccidum genome reveals primary factors for plant terrestrial adaptation.</title>
        <authorList>
            <person name="Hori K."/>
            <person name="Maruyama F."/>
            <person name="Fujisawa T."/>
            <person name="Togashi T."/>
            <person name="Yamamoto N."/>
            <person name="Seo M."/>
            <person name="Sato S."/>
            <person name="Yamada T."/>
            <person name="Mori H."/>
            <person name="Tajima N."/>
            <person name="Moriyama T."/>
            <person name="Ikeuchi M."/>
            <person name="Watanabe M."/>
            <person name="Wada H."/>
            <person name="Kobayashi K."/>
            <person name="Saito M."/>
            <person name="Masuda T."/>
            <person name="Sasaki-Sekimoto Y."/>
            <person name="Mashiguchi K."/>
            <person name="Awai K."/>
            <person name="Shimojima M."/>
            <person name="Masuda S."/>
            <person name="Iwai M."/>
            <person name="Nobusawa T."/>
            <person name="Narise T."/>
            <person name="Kondo S."/>
            <person name="Saito H."/>
            <person name="Sato R."/>
            <person name="Murakawa M."/>
            <person name="Ihara Y."/>
            <person name="Oshima-Yamada Y."/>
            <person name="Ohtaka K."/>
            <person name="Satoh M."/>
            <person name="Sonobe K."/>
            <person name="Ishii M."/>
            <person name="Ohtani R."/>
            <person name="Kanamori-Sato M."/>
            <person name="Honoki R."/>
            <person name="Miyazaki D."/>
            <person name="Mochizuki H."/>
            <person name="Umetsu J."/>
            <person name="Higashi K."/>
            <person name="Shibata D."/>
            <person name="Kamiya Y."/>
            <person name="Sato N."/>
            <person name="Nakamura Y."/>
            <person name="Tabata S."/>
            <person name="Ida S."/>
            <person name="Kurokawa K."/>
            <person name="Ohta H."/>
        </authorList>
    </citation>
    <scope>NUCLEOTIDE SEQUENCE [LARGE SCALE GENOMIC DNA]</scope>
    <source>
        <strain evidence="1 2">NIES-2285</strain>
    </source>
</reference>
<dbReference type="GO" id="GO:0000914">
    <property type="term" value="P:phragmoplast assembly"/>
    <property type="evidence" value="ECO:0007669"/>
    <property type="project" value="InterPro"/>
</dbReference>
<keyword evidence="1" id="KW-0808">Transferase</keyword>
<dbReference type="EMBL" id="DF237825">
    <property type="protein sequence ID" value="GAQ91889.1"/>
    <property type="molecule type" value="Genomic_DNA"/>
</dbReference>
<keyword evidence="2" id="KW-1185">Reference proteome</keyword>
<sequence length="250" mass="27427">MVEAGAATSAEEERVRRRAVASLGELLFYIATQSEQSPRPANAPLVREVPDVTFAAVGSLLRRGEDEVAQHYAVKTIENVASQGGTWAAKFAGGEIIAFELGVHLPEQQTGASACDCRLLPRPPVRLARVQPLIVPSLLERLGARTFVHGLGEGSSKTQQTYLNLLNMGLQGVVKIGPTRLQAQLLSEERALIPTLMACWSTPQKCRGRRRRWRVGCCQAGTRWLTALCNVKVMSIPERLARDTNEYVQQ</sequence>
<evidence type="ECO:0000313" key="2">
    <source>
        <dbReference type="Proteomes" id="UP000054558"/>
    </source>
</evidence>
<dbReference type="STRING" id="105231.A0A1Y1IQY8"/>
<dbReference type="Proteomes" id="UP000054558">
    <property type="component" value="Unassembled WGS sequence"/>
</dbReference>
<dbReference type="OrthoDB" id="24822at2759"/>
<dbReference type="GO" id="GO:0016301">
    <property type="term" value="F:kinase activity"/>
    <property type="evidence" value="ECO:0007669"/>
    <property type="project" value="UniProtKB-KW"/>
</dbReference>
<gene>
    <name evidence="1" type="ORF">KFL_008760050</name>
</gene>